<comment type="caution">
    <text evidence="2">The sequence shown here is derived from an EMBL/GenBank/DDBJ whole genome shotgun (WGS) entry which is preliminary data.</text>
</comment>
<accession>A0A644X2Q5</accession>
<reference evidence="2" key="1">
    <citation type="submission" date="2019-08" db="EMBL/GenBank/DDBJ databases">
        <authorList>
            <person name="Kucharzyk K."/>
            <person name="Murdoch R.W."/>
            <person name="Higgins S."/>
            <person name="Loffler F."/>
        </authorList>
    </citation>
    <scope>NUCLEOTIDE SEQUENCE</scope>
</reference>
<evidence type="ECO:0000313" key="2">
    <source>
        <dbReference type="EMBL" id="MPM08573.1"/>
    </source>
</evidence>
<evidence type="ECO:0000256" key="1">
    <source>
        <dbReference type="SAM" id="MobiDB-lite"/>
    </source>
</evidence>
<organism evidence="2">
    <name type="scientific">bioreactor metagenome</name>
    <dbReference type="NCBI Taxonomy" id="1076179"/>
    <lineage>
        <taxon>unclassified sequences</taxon>
        <taxon>metagenomes</taxon>
        <taxon>ecological metagenomes</taxon>
    </lineage>
</organism>
<gene>
    <name evidence="2" type="ORF">SDC9_54886</name>
</gene>
<proteinExistence type="predicted"/>
<name>A0A644X2Q5_9ZZZZ</name>
<dbReference type="AlphaFoldDB" id="A0A644X2Q5"/>
<dbReference type="EMBL" id="VSSQ01001465">
    <property type="protein sequence ID" value="MPM08573.1"/>
    <property type="molecule type" value="Genomic_DNA"/>
</dbReference>
<protein>
    <submittedName>
        <fullName evidence="2">Uncharacterized protein</fullName>
    </submittedName>
</protein>
<feature type="region of interest" description="Disordered" evidence="1">
    <location>
        <begin position="37"/>
        <end position="68"/>
    </location>
</feature>
<sequence>MALLQFLQAFEEVGARFAHLLAEVDLVRHLHHLQAQRGAQRVGGEGGMRRSRREHGRVDEFFARPQAR</sequence>